<gene>
    <name evidence="2" type="ORF">IM697_18770</name>
</gene>
<dbReference type="InterPro" id="IPR000845">
    <property type="entry name" value="Nucleoside_phosphorylase_d"/>
</dbReference>
<dbReference type="GO" id="GO:0019284">
    <property type="term" value="P:L-methionine salvage from S-adenosylmethionine"/>
    <property type="evidence" value="ECO:0007669"/>
    <property type="project" value="TreeGrafter"/>
</dbReference>
<evidence type="ECO:0000313" key="2">
    <source>
        <dbReference type="EMBL" id="QOV40264.1"/>
    </source>
</evidence>
<dbReference type="GO" id="GO:0009116">
    <property type="term" value="P:nucleoside metabolic process"/>
    <property type="evidence" value="ECO:0007669"/>
    <property type="project" value="InterPro"/>
</dbReference>
<sequence>MKSRIRPHRDVVTLLREALRLTAFVSPDVLVMPSTDLVQSSVAPGLLSDLQLLAESEVLFLVGSTMDVDQLLEGKRAHLTDTSFEGLLEYPASRRRLRALHPVLQARNIDTTADVKSRWSLDVEGLAGGTAADGALASFPVRELHNAYHSIPAATSPSAYERALHAVPDRLGSHAFLWRVVEDLRIFDLELTPQARRRIELALGWNWAMGYLTEYRTTMVGRLPRIGIVDCGVRSTHPELIVDLVEYRRALKMIGLLDAFGHLSLEDVIALRDDPSVILLRDGLLRNVHDHLSRPSPDRTRQLQHLVGFYAEACDAARGGGSPRAVMESVARLAVEHGTRSTAVRPTPRPAPENDPATVLIVLALAEETAVVLECAKETLGPLTVLEDVRTGQVSYEVRWQTGRGQLLRMLFTMVGKGQEQAAATSAGMLADFPPRIVANVGIAGALSPDLKPGDVLLADQVVSYLDNARAESDGGGGFRLRIAGMGVRPDEYLTHRAHQLPFVAEEELAQARTRLARRFPGDPTVSPARPLVVGPLACGPVVGADQAFTAWLQEHKRDLTAIDMESSGIAAATATSGMLKRVRFVALRGISDAADADKSDLERRTGGSIRRVAVAAAFEMLIVLLNSLPREAFR</sequence>
<organism evidence="2 3">
    <name type="scientific">Streptomyces ferrugineus</name>
    <dbReference type="NCBI Taxonomy" id="1413221"/>
    <lineage>
        <taxon>Bacteria</taxon>
        <taxon>Bacillati</taxon>
        <taxon>Actinomycetota</taxon>
        <taxon>Actinomycetes</taxon>
        <taxon>Kitasatosporales</taxon>
        <taxon>Streptomycetaceae</taxon>
        <taxon>Streptomyces</taxon>
    </lineage>
</organism>
<dbReference type="RefSeq" id="WP_194048851.1">
    <property type="nucleotide sequence ID" value="NZ_CP063373.1"/>
</dbReference>
<evidence type="ECO:0000313" key="3">
    <source>
        <dbReference type="Proteomes" id="UP000594205"/>
    </source>
</evidence>
<proteinExistence type="predicted"/>
<dbReference type="EMBL" id="CP063373">
    <property type="protein sequence ID" value="QOV40264.1"/>
    <property type="molecule type" value="Genomic_DNA"/>
</dbReference>
<keyword evidence="3" id="KW-1185">Reference proteome</keyword>
<accession>A0A7M2SVJ2</accession>
<dbReference type="PANTHER" id="PTHR46832">
    <property type="entry name" value="5'-METHYLTHIOADENOSINE/S-ADENOSYLHOMOCYSTEINE NUCLEOSIDASE"/>
    <property type="match status" value="1"/>
</dbReference>
<reference evidence="2 3" key="1">
    <citation type="submission" date="2020-10" db="EMBL/GenBank/DDBJ databases">
        <title>Streptomyces ferrugineus complate genome analysis.</title>
        <authorList>
            <person name="Anwar N."/>
        </authorList>
    </citation>
    <scope>NUCLEOTIDE SEQUENCE [LARGE SCALE GENOMIC DNA]</scope>
    <source>
        <strain evidence="2 3">CCTCC AA2014009</strain>
    </source>
</reference>
<dbReference type="PANTHER" id="PTHR46832:SF1">
    <property type="entry name" value="5'-METHYLTHIOADENOSINE_S-ADENOSYLHOMOCYSTEINE NUCLEOSIDASE"/>
    <property type="match status" value="1"/>
</dbReference>
<protein>
    <recommendedName>
        <fullName evidence="1">Nucleoside phosphorylase domain-containing protein</fullName>
    </recommendedName>
</protein>
<dbReference type="Pfam" id="PF01048">
    <property type="entry name" value="PNP_UDP_1"/>
    <property type="match status" value="1"/>
</dbReference>
<evidence type="ECO:0000259" key="1">
    <source>
        <dbReference type="Pfam" id="PF01048"/>
    </source>
</evidence>
<dbReference type="Gene3D" id="3.40.50.1580">
    <property type="entry name" value="Nucleoside phosphorylase domain"/>
    <property type="match status" value="1"/>
</dbReference>
<dbReference type="GO" id="GO:0008930">
    <property type="term" value="F:methylthioadenosine nucleosidase activity"/>
    <property type="evidence" value="ECO:0007669"/>
    <property type="project" value="TreeGrafter"/>
</dbReference>
<dbReference type="AlphaFoldDB" id="A0A7M2SVJ2"/>
<dbReference type="GO" id="GO:0005829">
    <property type="term" value="C:cytosol"/>
    <property type="evidence" value="ECO:0007669"/>
    <property type="project" value="TreeGrafter"/>
</dbReference>
<dbReference type="Proteomes" id="UP000594205">
    <property type="component" value="Chromosome"/>
</dbReference>
<feature type="domain" description="Nucleoside phosphorylase" evidence="1">
    <location>
        <begin position="359"/>
        <end position="601"/>
    </location>
</feature>
<name>A0A7M2SVJ2_9ACTN</name>
<dbReference type="KEGG" id="sfeu:IM697_18770"/>
<dbReference type="SUPFAM" id="SSF53167">
    <property type="entry name" value="Purine and uridine phosphorylases"/>
    <property type="match status" value="1"/>
</dbReference>
<dbReference type="InterPro" id="IPR035994">
    <property type="entry name" value="Nucleoside_phosphorylase_sf"/>
</dbReference>
<dbReference type="GO" id="GO:0008782">
    <property type="term" value="F:adenosylhomocysteine nucleosidase activity"/>
    <property type="evidence" value="ECO:0007669"/>
    <property type="project" value="TreeGrafter"/>
</dbReference>